<dbReference type="PANTHER" id="PTHR36838">
    <property type="entry name" value="AUXIN EFFLUX CARRIER FAMILY PROTEIN"/>
    <property type="match status" value="1"/>
</dbReference>
<dbReference type="GO" id="GO:0055085">
    <property type="term" value="P:transmembrane transport"/>
    <property type="evidence" value="ECO:0007669"/>
    <property type="project" value="InterPro"/>
</dbReference>
<evidence type="ECO:0000313" key="8">
    <source>
        <dbReference type="EMBL" id="NDL60267.1"/>
    </source>
</evidence>
<keyword evidence="2" id="KW-0813">Transport</keyword>
<feature type="transmembrane region" description="Helical" evidence="7">
    <location>
        <begin position="60"/>
        <end position="82"/>
    </location>
</feature>
<feature type="transmembrane region" description="Helical" evidence="7">
    <location>
        <begin position="193"/>
        <end position="213"/>
    </location>
</feature>
<dbReference type="InterPro" id="IPR004776">
    <property type="entry name" value="Mem_transp_PIN-like"/>
</dbReference>
<feature type="transmembrane region" description="Helical" evidence="7">
    <location>
        <begin position="287"/>
        <end position="306"/>
    </location>
</feature>
<dbReference type="EMBL" id="WLZY01000011">
    <property type="protein sequence ID" value="NDL60267.1"/>
    <property type="molecule type" value="Genomic_DNA"/>
</dbReference>
<proteinExistence type="predicted"/>
<dbReference type="RefSeq" id="WP_162452987.1">
    <property type="nucleotide sequence ID" value="NZ_WLZY01000011.1"/>
</dbReference>
<name>A0A7K3MB62_9ACTN</name>
<protein>
    <submittedName>
        <fullName evidence="8">AEC family transporter</fullName>
    </submittedName>
</protein>
<keyword evidence="9" id="KW-1185">Reference proteome</keyword>
<keyword evidence="5 7" id="KW-1133">Transmembrane helix</keyword>
<feature type="transmembrane region" description="Helical" evidence="7">
    <location>
        <begin position="34"/>
        <end position="54"/>
    </location>
</feature>
<dbReference type="AlphaFoldDB" id="A0A7K3MB62"/>
<comment type="subcellular location">
    <subcellularLocation>
        <location evidence="1">Membrane</location>
        <topology evidence="1">Multi-pass membrane protein</topology>
    </subcellularLocation>
</comment>
<comment type="caution">
    <text evidence="8">The sequence shown here is derived from an EMBL/GenBank/DDBJ whole genome shotgun (WGS) entry which is preliminary data.</text>
</comment>
<feature type="transmembrane region" description="Helical" evidence="7">
    <location>
        <begin position="94"/>
        <end position="117"/>
    </location>
</feature>
<evidence type="ECO:0000256" key="7">
    <source>
        <dbReference type="SAM" id="Phobius"/>
    </source>
</evidence>
<reference evidence="8 9" key="1">
    <citation type="submission" date="2019-11" db="EMBL/GenBank/DDBJ databases">
        <authorList>
            <person name="Li X.-J."/>
            <person name="Feng X.-M."/>
        </authorList>
    </citation>
    <scope>NUCLEOTIDE SEQUENCE [LARGE SCALE GENOMIC DNA]</scope>
    <source>
        <strain evidence="8 9">XMNu-373</strain>
    </source>
</reference>
<gene>
    <name evidence="8" type="ORF">F7O44_24645</name>
</gene>
<accession>A0A7K3MB62</accession>
<keyword evidence="6 7" id="KW-0472">Membrane</keyword>
<keyword evidence="3" id="KW-1003">Cell membrane</keyword>
<organism evidence="8 9">
    <name type="scientific">Phytoactinopolyspora mesophila</name>
    <dbReference type="NCBI Taxonomy" id="2650750"/>
    <lineage>
        <taxon>Bacteria</taxon>
        <taxon>Bacillati</taxon>
        <taxon>Actinomycetota</taxon>
        <taxon>Actinomycetes</taxon>
        <taxon>Jiangellales</taxon>
        <taxon>Jiangellaceae</taxon>
        <taxon>Phytoactinopolyspora</taxon>
    </lineage>
</organism>
<evidence type="ECO:0000256" key="6">
    <source>
        <dbReference type="ARBA" id="ARBA00023136"/>
    </source>
</evidence>
<feature type="transmembrane region" description="Helical" evidence="7">
    <location>
        <begin position="166"/>
        <end position="187"/>
    </location>
</feature>
<feature type="transmembrane region" description="Helical" evidence="7">
    <location>
        <begin position="225"/>
        <end position="247"/>
    </location>
</feature>
<feature type="transmembrane region" description="Helical" evidence="7">
    <location>
        <begin position="123"/>
        <end position="146"/>
    </location>
</feature>
<evidence type="ECO:0000256" key="1">
    <source>
        <dbReference type="ARBA" id="ARBA00004141"/>
    </source>
</evidence>
<dbReference type="PANTHER" id="PTHR36838:SF1">
    <property type="entry name" value="SLR1864 PROTEIN"/>
    <property type="match status" value="1"/>
</dbReference>
<dbReference type="Pfam" id="PF03547">
    <property type="entry name" value="Mem_trans"/>
    <property type="match status" value="1"/>
</dbReference>
<feature type="transmembrane region" description="Helical" evidence="7">
    <location>
        <begin position="6"/>
        <end position="22"/>
    </location>
</feature>
<sequence>MQGVFEGFGVIAIVIALGYVLGRVRVLDTEAQVVLSRVVFTVGIPALLFVTLSTADVTTLFSSALLAIGSGVVIAASGYVLLARFLWRRPTGPLAVGALASSYVNAGNLGIPIAVYVLGDGSYVAPVMLLQLVVMAPISFAVLDTVQSGRRPTWRSVLALPFRNPVTIASFLGIAVSAVGAELPVVIERPTELVAGLAIPAALIVYGASLHGAPRPGAGGSARDVALISVLKLVVQPVVAFLVGRFLLGLDDIWLLAVTIAAALPSAQNVYVYAVRYQTGVALARDAIFVTTLLSGISILIIAALLA</sequence>
<evidence type="ECO:0000256" key="5">
    <source>
        <dbReference type="ARBA" id="ARBA00022989"/>
    </source>
</evidence>
<keyword evidence="4 7" id="KW-0812">Transmembrane</keyword>
<evidence type="ECO:0000256" key="3">
    <source>
        <dbReference type="ARBA" id="ARBA00022475"/>
    </source>
</evidence>
<evidence type="ECO:0000256" key="4">
    <source>
        <dbReference type="ARBA" id="ARBA00022692"/>
    </source>
</evidence>
<feature type="transmembrane region" description="Helical" evidence="7">
    <location>
        <begin position="253"/>
        <end position="275"/>
    </location>
</feature>
<evidence type="ECO:0000313" key="9">
    <source>
        <dbReference type="Proteomes" id="UP000460435"/>
    </source>
</evidence>
<dbReference type="GO" id="GO:0016020">
    <property type="term" value="C:membrane"/>
    <property type="evidence" value="ECO:0007669"/>
    <property type="project" value="UniProtKB-SubCell"/>
</dbReference>
<dbReference type="Proteomes" id="UP000460435">
    <property type="component" value="Unassembled WGS sequence"/>
</dbReference>
<evidence type="ECO:0000256" key="2">
    <source>
        <dbReference type="ARBA" id="ARBA00022448"/>
    </source>
</evidence>